<evidence type="ECO:0000256" key="1">
    <source>
        <dbReference type="SAM" id="MobiDB-lite"/>
    </source>
</evidence>
<proteinExistence type="predicted"/>
<keyword evidence="3" id="KW-1185">Reference proteome</keyword>
<dbReference type="AlphaFoldDB" id="A0AAV5JEC7"/>
<feature type="region of interest" description="Disordered" evidence="1">
    <location>
        <begin position="1"/>
        <end position="68"/>
    </location>
</feature>
<evidence type="ECO:0000313" key="3">
    <source>
        <dbReference type="Proteomes" id="UP001054252"/>
    </source>
</evidence>
<dbReference type="Proteomes" id="UP001054252">
    <property type="component" value="Unassembled WGS sequence"/>
</dbReference>
<feature type="compositionally biased region" description="Basic and acidic residues" evidence="1">
    <location>
        <begin position="57"/>
        <end position="66"/>
    </location>
</feature>
<reference evidence="2 3" key="1">
    <citation type="journal article" date="2021" name="Commun. Biol.">
        <title>The genome of Shorea leprosula (Dipterocarpaceae) highlights the ecological relevance of drought in aseasonal tropical rainforests.</title>
        <authorList>
            <person name="Ng K.K.S."/>
            <person name="Kobayashi M.J."/>
            <person name="Fawcett J.A."/>
            <person name="Hatakeyama M."/>
            <person name="Paape T."/>
            <person name="Ng C.H."/>
            <person name="Ang C.C."/>
            <person name="Tnah L.H."/>
            <person name="Lee C.T."/>
            <person name="Nishiyama T."/>
            <person name="Sese J."/>
            <person name="O'Brien M.J."/>
            <person name="Copetti D."/>
            <person name="Mohd Noor M.I."/>
            <person name="Ong R.C."/>
            <person name="Putra M."/>
            <person name="Sireger I.Z."/>
            <person name="Indrioko S."/>
            <person name="Kosugi Y."/>
            <person name="Izuno A."/>
            <person name="Isagi Y."/>
            <person name="Lee S.L."/>
            <person name="Shimizu K.K."/>
        </authorList>
    </citation>
    <scope>NUCLEOTIDE SEQUENCE [LARGE SCALE GENOMIC DNA]</scope>
    <source>
        <strain evidence="2">214</strain>
    </source>
</reference>
<feature type="compositionally biased region" description="Acidic residues" evidence="1">
    <location>
        <begin position="42"/>
        <end position="56"/>
    </location>
</feature>
<sequence length="133" mass="15721">MENNNSTSNWNGKSTFGDGAKTTNEQEENYNVYYDDNHLNIESEEEEKEDEEEEEEEGKHEREEALRQSLSRSPFTNRYQSFFPLDLWILVVNLVEMIEDGISALEAKLFDVDGCVRLINYVVWDYKKHKKML</sequence>
<gene>
    <name evidence="2" type="ORF">SLEP1_g21183</name>
</gene>
<comment type="caution">
    <text evidence="2">The sequence shown here is derived from an EMBL/GenBank/DDBJ whole genome shotgun (WGS) entry which is preliminary data.</text>
</comment>
<dbReference type="EMBL" id="BPVZ01000031">
    <property type="protein sequence ID" value="GKV09727.1"/>
    <property type="molecule type" value="Genomic_DNA"/>
</dbReference>
<accession>A0AAV5JEC7</accession>
<protein>
    <submittedName>
        <fullName evidence="2">Uncharacterized protein</fullName>
    </submittedName>
</protein>
<feature type="compositionally biased region" description="Polar residues" evidence="1">
    <location>
        <begin position="1"/>
        <end position="14"/>
    </location>
</feature>
<name>A0AAV5JEC7_9ROSI</name>
<organism evidence="2 3">
    <name type="scientific">Rubroshorea leprosula</name>
    <dbReference type="NCBI Taxonomy" id="152421"/>
    <lineage>
        <taxon>Eukaryota</taxon>
        <taxon>Viridiplantae</taxon>
        <taxon>Streptophyta</taxon>
        <taxon>Embryophyta</taxon>
        <taxon>Tracheophyta</taxon>
        <taxon>Spermatophyta</taxon>
        <taxon>Magnoliopsida</taxon>
        <taxon>eudicotyledons</taxon>
        <taxon>Gunneridae</taxon>
        <taxon>Pentapetalae</taxon>
        <taxon>rosids</taxon>
        <taxon>malvids</taxon>
        <taxon>Malvales</taxon>
        <taxon>Dipterocarpaceae</taxon>
        <taxon>Rubroshorea</taxon>
    </lineage>
</organism>
<evidence type="ECO:0000313" key="2">
    <source>
        <dbReference type="EMBL" id="GKV09727.1"/>
    </source>
</evidence>